<comment type="function">
    <text evidence="1 9">This protein is a component of the acetyl coenzyme A carboxylase complex; first, biotin carboxylase catalyzes the carboxylation of the carrier protein and then the transcarboxylase transfers the carboxyl group to form malonyl-CoA.</text>
</comment>
<evidence type="ECO:0000256" key="7">
    <source>
        <dbReference type="ARBA" id="ARBA00023160"/>
    </source>
</evidence>
<dbReference type="STRING" id="257708.RGI145_22080"/>
<dbReference type="AlphaFoldDB" id="A0A1L7AML4"/>
<dbReference type="SUPFAM" id="SSF51230">
    <property type="entry name" value="Single hybrid motif"/>
    <property type="match status" value="1"/>
</dbReference>
<keyword evidence="8 9" id="KW-0092">Biotin</keyword>
<dbReference type="InterPro" id="IPR050709">
    <property type="entry name" value="Biotin_Carboxyl_Carrier/Decarb"/>
</dbReference>
<dbReference type="InterPro" id="IPR000089">
    <property type="entry name" value="Biotin_lipoyl"/>
</dbReference>
<organism evidence="12 13">
    <name type="scientific">Roseomonas gilardii</name>
    <dbReference type="NCBI Taxonomy" id="257708"/>
    <lineage>
        <taxon>Bacteria</taxon>
        <taxon>Pseudomonadati</taxon>
        <taxon>Pseudomonadota</taxon>
        <taxon>Alphaproteobacteria</taxon>
        <taxon>Acetobacterales</taxon>
        <taxon>Roseomonadaceae</taxon>
        <taxon>Roseomonas</taxon>
    </lineage>
</organism>
<dbReference type="GO" id="GO:0009317">
    <property type="term" value="C:acetyl-CoA carboxylase complex"/>
    <property type="evidence" value="ECO:0007669"/>
    <property type="project" value="InterPro"/>
</dbReference>
<dbReference type="Proteomes" id="UP000185494">
    <property type="component" value="Chromosome 2"/>
</dbReference>
<evidence type="ECO:0000259" key="11">
    <source>
        <dbReference type="PROSITE" id="PS50968"/>
    </source>
</evidence>
<evidence type="ECO:0000256" key="5">
    <source>
        <dbReference type="ARBA" id="ARBA00022832"/>
    </source>
</evidence>
<evidence type="ECO:0000256" key="6">
    <source>
        <dbReference type="ARBA" id="ARBA00023098"/>
    </source>
</evidence>
<feature type="region of interest" description="Disordered" evidence="10">
    <location>
        <begin position="42"/>
        <end position="74"/>
    </location>
</feature>
<dbReference type="InterPro" id="IPR001249">
    <property type="entry name" value="AcCoA_biotinCC"/>
</dbReference>
<evidence type="ECO:0000313" key="12">
    <source>
        <dbReference type="EMBL" id="APT59982.1"/>
    </source>
</evidence>
<comment type="pathway">
    <text evidence="2 9">Lipid metabolism; fatty acid biosynthesis.</text>
</comment>
<dbReference type="RefSeq" id="WP_075800693.1">
    <property type="nucleotide sequence ID" value="NZ_CP015584.1"/>
</dbReference>
<dbReference type="UniPathway" id="UPA00094"/>
<evidence type="ECO:0000256" key="3">
    <source>
        <dbReference type="ARBA" id="ARBA00017562"/>
    </source>
</evidence>
<feature type="compositionally biased region" description="Low complexity" evidence="10">
    <location>
        <begin position="42"/>
        <end position="61"/>
    </location>
</feature>
<feature type="domain" description="Lipoyl-binding" evidence="11">
    <location>
        <begin position="68"/>
        <end position="150"/>
    </location>
</feature>
<dbReference type="Gene3D" id="2.40.50.100">
    <property type="match status" value="1"/>
</dbReference>
<dbReference type="PANTHER" id="PTHR45266">
    <property type="entry name" value="OXALOACETATE DECARBOXYLASE ALPHA CHAIN"/>
    <property type="match status" value="1"/>
</dbReference>
<keyword evidence="5 9" id="KW-0276">Fatty acid metabolism</keyword>
<keyword evidence="4 9" id="KW-0444">Lipid biosynthesis</keyword>
<keyword evidence="7 9" id="KW-0275">Fatty acid biosynthesis</keyword>
<proteinExistence type="predicted"/>
<evidence type="ECO:0000256" key="9">
    <source>
        <dbReference type="RuleBase" id="RU364072"/>
    </source>
</evidence>
<dbReference type="InterPro" id="IPR001882">
    <property type="entry name" value="Biotin_BS"/>
</dbReference>
<dbReference type="EMBL" id="CP015584">
    <property type="protein sequence ID" value="APT59982.1"/>
    <property type="molecule type" value="Genomic_DNA"/>
</dbReference>
<dbReference type="Pfam" id="PF00364">
    <property type="entry name" value="Biotin_lipoyl"/>
    <property type="match status" value="1"/>
</dbReference>
<name>A0A1L7AML4_9PROT</name>
<keyword evidence="6 9" id="KW-0443">Lipid metabolism</keyword>
<evidence type="ECO:0000256" key="2">
    <source>
        <dbReference type="ARBA" id="ARBA00005194"/>
    </source>
</evidence>
<sequence length="150" mass="15098">MDIDEIKTLIRLVSEAPIAELEYREGETSVRIVRHGVASAGEAPPPAAGAAADPAPVVAGGASPGGVDGAETAPHRCAAPLPGLFYRRAGPTEPPFAEVGAAVAAGQTLGLIEAMKMLTPVKAPADGVVLRILAENGAMVDEGAPLFEIG</sequence>
<dbReference type="PANTHER" id="PTHR45266:SF3">
    <property type="entry name" value="OXALOACETATE DECARBOXYLASE ALPHA CHAIN"/>
    <property type="match status" value="1"/>
</dbReference>
<gene>
    <name evidence="12" type="ORF">RGI145_22080</name>
</gene>
<accession>A0A1L7AML4</accession>
<dbReference type="PRINTS" id="PR01071">
    <property type="entry name" value="ACOABIOTINCC"/>
</dbReference>
<dbReference type="InterPro" id="IPR011053">
    <property type="entry name" value="Single_hybrid_motif"/>
</dbReference>
<evidence type="ECO:0000256" key="10">
    <source>
        <dbReference type="SAM" id="MobiDB-lite"/>
    </source>
</evidence>
<dbReference type="GO" id="GO:0003989">
    <property type="term" value="F:acetyl-CoA carboxylase activity"/>
    <property type="evidence" value="ECO:0007669"/>
    <property type="project" value="InterPro"/>
</dbReference>
<evidence type="ECO:0000256" key="8">
    <source>
        <dbReference type="ARBA" id="ARBA00023267"/>
    </source>
</evidence>
<dbReference type="PROSITE" id="PS50968">
    <property type="entry name" value="BIOTINYL_LIPOYL"/>
    <property type="match status" value="1"/>
</dbReference>
<protein>
    <recommendedName>
        <fullName evidence="3 9">Biotin carboxyl carrier protein of acetyl-CoA carboxylase</fullName>
    </recommendedName>
</protein>
<dbReference type="GO" id="GO:0006633">
    <property type="term" value="P:fatty acid biosynthetic process"/>
    <property type="evidence" value="ECO:0007669"/>
    <property type="project" value="UniProtKB-UniPathway"/>
</dbReference>
<evidence type="ECO:0000256" key="1">
    <source>
        <dbReference type="ARBA" id="ARBA00003761"/>
    </source>
</evidence>
<dbReference type="PROSITE" id="PS00188">
    <property type="entry name" value="BIOTIN"/>
    <property type="match status" value="1"/>
</dbReference>
<evidence type="ECO:0000313" key="13">
    <source>
        <dbReference type="Proteomes" id="UP000185494"/>
    </source>
</evidence>
<evidence type="ECO:0000256" key="4">
    <source>
        <dbReference type="ARBA" id="ARBA00022516"/>
    </source>
</evidence>
<dbReference type="CDD" id="cd06850">
    <property type="entry name" value="biotinyl_domain"/>
    <property type="match status" value="1"/>
</dbReference>
<reference evidence="12 13" key="1">
    <citation type="submission" date="2016-05" db="EMBL/GenBank/DDBJ databases">
        <title>Complete Genome and Methylome Analysis of Psychrotrophic Bacterial Isolates from Antarctic Lake Untersee.</title>
        <authorList>
            <person name="Fomenkov A."/>
            <person name="Akimov V.N."/>
            <person name="Vasilyeva L.V."/>
            <person name="Andersen D."/>
            <person name="Vincze T."/>
            <person name="Roberts R.J."/>
        </authorList>
    </citation>
    <scope>NUCLEOTIDE SEQUENCE [LARGE SCALE GENOMIC DNA]</scope>
    <source>
        <strain evidence="12 13">U14-5</strain>
    </source>
</reference>
<dbReference type="KEGG" id="rgi:RGI145_22080"/>